<dbReference type="OrthoDB" id="9774495at2"/>
<dbReference type="eggNOG" id="COG2008">
    <property type="taxonomic scope" value="Bacteria"/>
</dbReference>
<dbReference type="InterPro" id="IPR015424">
    <property type="entry name" value="PyrdxlP-dep_Trfase"/>
</dbReference>
<dbReference type="Gene3D" id="3.40.640.10">
    <property type="entry name" value="Type I PLP-dependent aspartate aminotransferase-like (Major domain)"/>
    <property type="match status" value="1"/>
</dbReference>
<evidence type="ECO:0000256" key="3">
    <source>
        <dbReference type="ARBA" id="ARBA00011881"/>
    </source>
</evidence>
<dbReference type="InterPro" id="IPR001597">
    <property type="entry name" value="ArAA_b-elim_lyase/Thr_aldolase"/>
</dbReference>
<evidence type="ECO:0000256" key="4">
    <source>
        <dbReference type="ARBA" id="ARBA00022898"/>
    </source>
</evidence>
<comment type="similarity">
    <text evidence="2">Belongs to the threonine aldolase family.</text>
</comment>
<feature type="domain" description="Aromatic amino acid beta-eliminating lyase/threonine aldolase" evidence="5">
    <location>
        <begin position="5"/>
        <end position="296"/>
    </location>
</feature>
<evidence type="ECO:0000256" key="1">
    <source>
        <dbReference type="ARBA" id="ARBA00001933"/>
    </source>
</evidence>
<dbReference type="PANTHER" id="PTHR48097">
    <property type="entry name" value="L-THREONINE ALDOLASE-RELATED"/>
    <property type="match status" value="1"/>
</dbReference>
<evidence type="ECO:0000313" key="7">
    <source>
        <dbReference type="Proteomes" id="UP000006786"/>
    </source>
</evidence>
<dbReference type="Gene3D" id="3.90.1150.10">
    <property type="entry name" value="Aspartate Aminotransferase, domain 1"/>
    <property type="match status" value="1"/>
</dbReference>
<dbReference type="STRING" id="391937.NA2_20629"/>
<proteinExistence type="inferred from homology"/>
<dbReference type="SUPFAM" id="SSF53383">
    <property type="entry name" value="PLP-dependent transferases"/>
    <property type="match status" value="1"/>
</dbReference>
<dbReference type="InterPro" id="IPR015422">
    <property type="entry name" value="PyrdxlP-dep_Trfase_small"/>
</dbReference>
<evidence type="ECO:0000256" key="2">
    <source>
        <dbReference type="ARBA" id="ARBA00006966"/>
    </source>
</evidence>
<reference evidence="6 7" key="1">
    <citation type="journal article" date="2012" name="J. Bacteriol.">
        <title>Genome Sequence of Nitratireductor pacificus Type Strain pht-3B.</title>
        <authorList>
            <person name="Lai Q."/>
            <person name="Li G."/>
            <person name="Shao Z."/>
        </authorList>
    </citation>
    <scope>NUCLEOTIDE SEQUENCE [LARGE SCALE GENOMIC DNA]</scope>
    <source>
        <strain evidence="7">pht-3B</strain>
    </source>
</reference>
<dbReference type="Proteomes" id="UP000006786">
    <property type="component" value="Unassembled WGS sequence"/>
</dbReference>
<keyword evidence="4" id="KW-0663">Pyridoxal phosphate</keyword>
<dbReference type="GO" id="GO:0006520">
    <property type="term" value="P:amino acid metabolic process"/>
    <property type="evidence" value="ECO:0007669"/>
    <property type="project" value="InterPro"/>
</dbReference>
<dbReference type="PATRIC" id="fig|391937.3.peg.4229"/>
<sequence length="348" mass="36780">MTSVNLRSDNVAGVAPEVMDAIIAANHGSSPSYGSDPLTDGLNAKFGALFGRACFVQPVFTGTATNALSLSLLAPGWGAILCSETAHIHDSECGAVELQTGGAKLVPLRQSDGLIKAEVLEEALTQTRWGNTSVAPPKVLSVAQATELGTVYQPGQLAGLADLAHRFGLKFHMDGARFANAVAHLGCSPAEITCDVGIDVLSFGGTKNGCLCAEAVVCFDEALSEEVRYRARKMGQVASKMRFVSAQLHALLEDNRWLKFAGHANAMATRLSTGLSQLQNVELLHPVDANEVFVSIPEAMRSALTSEGFGFYDRGGGHVRMVTAFNTRAEDVDAFIASAARAQERGDQ</sequence>
<comment type="caution">
    <text evidence="6">The sequence shown here is derived from an EMBL/GenBank/DDBJ whole genome shotgun (WGS) entry which is preliminary data.</text>
</comment>
<comment type="cofactor">
    <cofactor evidence="1">
        <name>pyridoxal 5'-phosphate</name>
        <dbReference type="ChEBI" id="CHEBI:597326"/>
    </cofactor>
</comment>
<evidence type="ECO:0000259" key="5">
    <source>
        <dbReference type="Pfam" id="PF01212"/>
    </source>
</evidence>
<evidence type="ECO:0000313" key="6">
    <source>
        <dbReference type="EMBL" id="EKF16914.1"/>
    </source>
</evidence>
<dbReference type="InterPro" id="IPR015421">
    <property type="entry name" value="PyrdxlP-dep_Trfase_major"/>
</dbReference>
<comment type="subunit">
    <text evidence="3">Homotetramer.</text>
</comment>
<gene>
    <name evidence="6" type="ORF">NA2_20629</name>
</gene>
<dbReference type="EMBL" id="AMRM01000035">
    <property type="protein sequence ID" value="EKF16914.1"/>
    <property type="molecule type" value="Genomic_DNA"/>
</dbReference>
<accession>K2LGK5</accession>
<dbReference type="GO" id="GO:0016829">
    <property type="term" value="F:lyase activity"/>
    <property type="evidence" value="ECO:0007669"/>
    <property type="project" value="InterPro"/>
</dbReference>
<dbReference type="PANTHER" id="PTHR48097:SF5">
    <property type="entry name" value="LOW SPECIFICITY L-THREONINE ALDOLASE"/>
    <property type="match status" value="1"/>
</dbReference>
<organism evidence="6 7">
    <name type="scientific">Nitratireductor pacificus pht-3B</name>
    <dbReference type="NCBI Taxonomy" id="391937"/>
    <lineage>
        <taxon>Bacteria</taxon>
        <taxon>Pseudomonadati</taxon>
        <taxon>Pseudomonadota</taxon>
        <taxon>Alphaproteobacteria</taxon>
        <taxon>Hyphomicrobiales</taxon>
        <taxon>Phyllobacteriaceae</taxon>
        <taxon>Nitratireductor</taxon>
    </lineage>
</organism>
<dbReference type="AlphaFoldDB" id="K2LGK5"/>
<keyword evidence="7" id="KW-1185">Reference proteome</keyword>
<protein>
    <submittedName>
        <fullName evidence="6">Low specificity L-threonine aldolase</fullName>
    </submittedName>
</protein>
<dbReference type="Pfam" id="PF01212">
    <property type="entry name" value="Beta_elim_lyase"/>
    <property type="match status" value="1"/>
</dbReference>
<name>K2LGK5_9HYPH</name>
<dbReference type="RefSeq" id="WP_008599223.1">
    <property type="nucleotide sequence ID" value="NZ_AMRM01000035.1"/>
</dbReference>